<dbReference type="EMBL" id="QXGM01000001">
    <property type="protein sequence ID" value="RSX56013.1"/>
    <property type="molecule type" value="Genomic_DNA"/>
</dbReference>
<feature type="region of interest" description="Disordered" evidence="1">
    <location>
        <begin position="1"/>
        <end position="68"/>
    </location>
</feature>
<dbReference type="Proteomes" id="UP000287609">
    <property type="component" value="Unassembled WGS sequence"/>
</dbReference>
<dbReference type="SUPFAM" id="SSF52141">
    <property type="entry name" value="Uracil-DNA glycosylase-like"/>
    <property type="match status" value="1"/>
</dbReference>
<accession>A0A430FT09</accession>
<dbReference type="InterPro" id="IPR036895">
    <property type="entry name" value="Uracil-DNA_glycosylase-like_sf"/>
</dbReference>
<gene>
    <name evidence="2" type="ORF">D2E26_0576</name>
</gene>
<reference evidence="2 3" key="1">
    <citation type="submission" date="2018-09" db="EMBL/GenBank/DDBJ databases">
        <title>Characterization of the phylogenetic diversity of five novel species belonging to the genus Bifidobacterium.</title>
        <authorList>
            <person name="Lugli G.A."/>
            <person name="Duranti S."/>
            <person name="Milani C."/>
        </authorList>
    </citation>
    <scope>NUCLEOTIDE SEQUENCE [LARGE SCALE GENOMIC DNA]</scope>
    <source>
        <strain evidence="2 3">2036B</strain>
    </source>
</reference>
<sequence length="269" mass="29399">MSTTPATKQATSKTTVSAKHTTTAKKTTVAKKLTTAKKTMVAKKPATAKKTTATKARKTTRKRSRKPVADGVWTHVEHGFGPCWNQYSRVLFLGTMASPKSREAGFFYMHPQNRFWPVMEALFANPDDPNDRVGKTRETRQAFALHHGFALWDTVEACDILGASDASIKNVKPADLAPMIAGSNIDHIYPSGAKAMQLYEKYCQPKLAEAGLEVPVTPLPSTSPAYASKTRDQIIEMFRERIDPADLAALQHGMPLAGPADNSRSALSL</sequence>
<evidence type="ECO:0000313" key="3">
    <source>
        <dbReference type="Proteomes" id="UP000287609"/>
    </source>
</evidence>
<dbReference type="Gene3D" id="3.40.470.10">
    <property type="entry name" value="Uracil-DNA glycosylase-like domain"/>
    <property type="match status" value="1"/>
</dbReference>
<evidence type="ECO:0000256" key="1">
    <source>
        <dbReference type="SAM" id="MobiDB-lite"/>
    </source>
</evidence>
<comment type="caution">
    <text evidence="2">The sequence shown here is derived from an EMBL/GenBank/DDBJ whole genome shotgun (WGS) entry which is preliminary data.</text>
</comment>
<evidence type="ECO:0000313" key="2">
    <source>
        <dbReference type="EMBL" id="RSX56013.1"/>
    </source>
</evidence>
<dbReference type="AlphaFoldDB" id="A0A430FT09"/>
<protein>
    <submittedName>
        <fullName evidence="2">DNA glycosylase</fullName>
    </submittedName>
</protein>
<proteinExistence type="predicted"/>
<keyword evidence="3" id="KW-1185">Reference proteome</keyword>
<organism evidence="2 3">
    <name type="scientific">Bifidobacterium dolichotidis</name>
    <dbReference type="NCBI Taxonomy" id="2306976"/>
    <lineage>
        <taxon>Bacteria</taxon>
        <taxon>Bacillati</taxon>
        <taxon>Actinomycetota</taxon>
        <taxon>Actinomycetes</taxon>
        <taxon>Bifidobacteriales</taxon>
        <taxon>Bifidobacteriaceae</taxon>
        <taxon>Bifidobacterium</taxon>
    </lineage>
</organism>
<name>A0A430FT09_9BIFI</name>
<feature type="compositionally biased region" description="Basic residues" evidence="1">
    <location>
        <begin position="55"/>
        <end position="66"/>
    </location>
</feature>
<dbReference type="CDD" id="cd10032">
    <property type="entry name" value="UDG-F6_HDG"/>
    <property type="match status" value="1"/>
</dbReference>
<feature type="compositionally biased region" description="Low complexity" evidence="1">
    <location>
        <begin position="10"/>
        <end position="54"/>
    </location>
</feature>